<keyword evidence="2" id="KW-1185">Reference proteome</keyword>
<dbReference type="EMBL" id="JACXVP010000002">
    <property type="protein sequence ID" value="KAG5621379.1"/>
    <property type="molecule type" value="Genomic_DNA"/>
</dbReference>
<organism evidence="1 2">
    <name type="scientific">Solanum commersonii</name>
    <name type="common">Commerson's wild potato</name>
    <name type="synonym">Commerson's nightshade</name>
    <dbReference type="NCBI Taxonomy" id="4109"/>
    <lineage>
        <taxon>Eukaryota</taxon>
        <taxon>Viridiplantae</taxon>
        <taxon>Streptophyta</taxon>
        <taxon>Embryophyta</taxon>
        <taxon>Tracheophyta</taxon>
        <taxon>Spermatophyta</taxon>
        <taxon>Magnoliopsida</taxon>
        <taxon>eudicotyledons</taxon>
        <taxon>Gunneridae</taxon>
        <taxon>Pentapetalae</taxon>
        <taxon>asterids</taxon>
        <taxon>lamiids</taxon>
        <taxon>Solanales</taxon>
        <taxon>Solanaceae</taxon>
        <taxon>Solanoideae</taxon>
        <taxon>Solaneae</taxon>
        <taxon>Solanum</taxon>
    </lineage>
</organism>
<evidence type="ECO:0000313" key="1">
    <source>
        <dbReference type="EMBL" id="KAG5621379.1"/>
    </source>
</evidence>
<comment type="caution">
    <text evidence="1">The sequence shown here is derived from an EMBL/GenBank/DDBJ whole genome shotgun (WGS) entry which is preliminary data.</text>
</comment>
<evidence type="ECO:0000313" key="2">
    <source>
        <dbReference type="Proteomes" id="UP000824120"/>
    </source>
</evidence>
<protein>
    <submittedName>
        <fullName evidence="1">Uncharacterized protein</fullName>
    </submittedName>
</protein>
<reference evidence="1 2" key="1">
    <citation type="submission" date="2020-09" db="EMBL/GenBank/DDBJ databases">
        <title>De no assembly of potato wild relative species, Solanum commersonii.</title>
        <authorList>
            <person name="Cho K."/>
        </authorList>
    </citation>
    <scope>NUCLEOTIDE SEQUENCE [LARGE SCALE GENOMIC DNA]</scope>
    <source>
        <strain evidence="1">LZ3.2</strain>
        <tissue evidence="1">Leaf</tissue>
    </source>
</reference>
<dbReference type="OrthoDB" id="1305596at2759"/>
<proteinExistence type="predicted"/>
<name>A0A9J6AAR0_SOLCO</name>
<gene>
    <name evidence="1" type="ORF">H5410_006597</name>
</gene>
<accession>A0A9J6AAR0</accession>
<sequence length="122" mass="13749">MDGASSFNLGFTQLNEPNIGRVFKSEDVGWAKNKSKKLHDPLVMAKVNIEKLKKDDPSSSKAQVSRVLSYSKNLLLTYLNIPNCNYQGQITKCLLLLEVKLDNINELHIQHVNGNMLCFSIK</sequence>
<dbReference type="AlphaFoldDB" id="A0A9J6AAR0"/>
<dbReference type="Proteomes" id="UP000824120">
    <property type="component" value="Chromosome 2"/>
</dbReference>